<dbReference type="InterPro" id="IPR001789">
    <property type="entry name" value="Sig_transdc_resp-reg_receiver"/>
</dbReference>
<proteinExistence type="predicted"/>
<gene>
    <name evidence="2" type="ORF">LCGC14_2903020</name>
</gene>
<dbReference type="PROSITE" id="PS50110">
    <property type="entry name" value="RESPONSE_REGULATORY"/>
    <property type="match status" value="1"/>
</dbReference>
<dbReference type="EMBL" id="LAZR01057217">
    <property type="protein sequence ID" value="KKK72524.1"/>
    <property type="molecule type" value="Genomic_DNA"/>
</dbReference>
<comment type="caution">
    <text evidence="2">The sequence shown here is derived from an EMBL/GenBank/DDBJ whole genome shotgun (WGS) entry which is preliminary data.</text>
</comment>
<protein>
    <recommendedName>
        <fullName evidence="1">Response regulatory domain-containing protein</fullName>
    </recommendedName>
</protein>
<organism evidence="2">
    <name type="scientific">marine sediment metagenome</name>
    <dbReference type="NCBI Taxonomy" id="412755"/>
    <lineage>
        <taxon>unclassified sequences</taxon>
        <taxon>metagenomes</taxon>
        <taxon>ecological metagenomes</taxon>
    </lineage>
</organism>
<dbReference type="GO" id="GO:0000160">
    <property type="term" value="P:phosphorelay signal transduction system"/>
    <property type="evidence" value="ECO:0007669"/>
    <property type="project" value="InterPro"/>
</dbReference>
<dbReference type="SUPFAM" id="SSF52172">
    <property type="entry name" value="CheY-like"/>
    <property type="match status" value="1"/>
</dbReference>
<reference evidence="2" key="1">
    <citation type="journal article" date="2015" name="Nature">
        <title>Complex archaea that bridge the gap between prokaryotes and eukaryotes.</title>
        <authorList>
            <person name="Spang A."/>
            <person name="Saw J.H."/>
            <person name="Jorgensen S.L."/>
            <person name="Zaremba-Niedzwiedzka K."/>
            <person name="Martijn J."/>
            <person name="Lind A.E."/>
            <person name="van Eijk R."/>
            <person name="Schleper C."/>
            <person name="Guy L."/>
            <person name="Ettema T.J."/>
        </authorList>
    </citation>
    <scope>NUCLEOTIDE SEQUENCE</scope>
</reference>
<dbReference type="InterPro" id="IPR011006">
    <property type="entry name" value="CheY-like_superfamily"/>
</dbReference>
<dbReference type="AlphaFoldDB" id="A0A0F9A1Q1"/>
<dbReference type="Gene3D" id="3.40.50.2300">
    <property type="match status" value="1"/>
</dbReference>
<name>A0A0F9A1Q1_9ZZZZ</name>
<sequence>MGTKAQILIIEDDVDTSEAMKLTLESQDYTVLTADNPRDGIEKARAEKPVLIIL</sequence>
<evidence type="ECO:0000313" key="2">
    <source>
        <dbReference type="EMBL" id="KKK72524.1"/>
    </source>
</evidence>
<feature type="domain" description="Response regulatory" evidence="1">
    <location>
        <begin position="6"/>
        <end position="54"/>
    </location>
</feature>
<accession>A0A0F9A1Q1</accession>
<evidence type="ECO:0000259" key="1">
    <source>
        <dbReference type="PROSITE" id="PS50110"/>
    </source>
</evidence>